<dbReference type="Proteomes" id="UP000189739">
    <property type="component" value="Unassembled WGS sequence"/>
</dbReference>
<dbReference type="PROSITE" id="PS51755">
    <property type="entry name" value="OMPR_PHOB"/>
    <property type="match status" value="1"/>
</dbReference>
<dbReference type="InterPro" id="IPR001867">
    <property type="entry name" value="OmpR/PhoB-type_DNA-bd"/>
</dbReference>
<gene>
    <name evidence="4" type="ORF">BC343_19070</name>
</gene>
<dbReference type="GO" id="GO:0000160">
    <property type="term" value="P:phosphorelay signal transduction system"/>
    <property type="evidence" value="ECO:0007669"/>
    <property type="project" value="InterPro"/>
</dbReference>
<sequence length="302" mass="33236">MALLPKLSQPKTKFVLGITLLLYSAMACVAFSLKGGDSFGEARQQIALRKVGHEVLRYLGDSSSSVLPVIKTDDNAYQLKFAHAFTFKTDSLVKITERTLADAGLTNRHVVNVRRSGAQDVVFAYIIEDKKADGDKALIPCSGRTQPLGNYVVEINFEKDGISSAQQGYLLGGIPLLALIGLLFSRPAKQQVVAISATDKQREEQLTIGNTIFDAGKRTLKFEGNITELTFKENRVLLILAASPNEIVERARLQKEVWEDEGVIVGRSLDVFVSKLRKKLEADEAIQLINIRGKGYTLEVKA</sequence>
<name>A0A1S9P6H0_9SPHI</name>
<dbReference type="Gene3D" id="1.10.10.10">
    <property type="entry name" value="Winged helix-like DNA-binding domain superfamily/Winged helix DNA-binding domain"/>
    <property type="match status" value="1"/>
</dbReference>
<dbReference type="CDD" id="cd00383">
    <property type="entry name" value="trans_reg_C"/>
    <property type="match status" value="1"/>
</dbReference>
<dbReference type="EMBL" id="MBTF01000039">
    <property type="protein sequence ID" value="OOQ56541.1"/>
    <property type="molecule type" value="Genomic_DNA"/>
</dbReference>
<comment type="caution">
    <text evidence="4">The sequence shown here is derived from an EMBL/GenBank/DDBJ whole genome shotgun (WGS) entry which is preliminary data.</text>
</comment>
<evidence type="ECO:0000313" key="5">
    <source>
        <dbReference type="Proteomes" id="UP000189739"/>
    </source>
</evidence>
<dbReference type="SUPFAM" id="SSF46894">
    <property type="entry name" value="C-terminal effector domain of the bipartite response regulators"/>
    <property type="match status" value="1"/>
</dbReference>
<dbReference type="PROSITE" id="PS51257">
    <property type="entry name" value="PROKAR_LIPOPROTEIN"/>
    <property type="match status" value="1"/>
</dbReference>
<reference evidence="4 5" key="1">
    <citation type="submission" date="2016-07" db="EMBL/GenBank/DDBJ databases">
        <title>Genomic analysis of zinc-resistant bacterium Mucilaginibacter pedocola TBZ30.</title>
        <authorList>
            <person name="Huang J."/>
            <person name="Tang J."/>
        </authorList>
    </citation>
    <scope>NUCLEOTIDE SEQUENCE [LARGE SCALE GENOMIC DNA]</scope>
    <source>
        <strain evidence="4 5">TBZ30</strain>
    </source>
</reference>
<keyword evidence="5" id="KW-1185">Reference proteome</keyword>
<dbReference type="RefSeq" id="WP_078351503.1">
    <property type="nucleotide sequence ID" value="NZ_MBTF01000039.1"/>
</dbReference>
<dbReference type="AlphaFoldDB" id="A0A1S9P6H0"/>
<dbReference type="SMART" id="SM00862">
    <property type="entry name" value="Trans_reg_C"/>
    <property type="match status" value="1"/>
</dbReference>
<keyword evidence="1 2" id="KW-0238">DNA-binding</keyword>
<evidence type="ECO:0000256" key="1">
    <source>
        <dbReference type="ARBA" id="ARBA00023125"/>
    </source>
</evidence>
<evidence type="ECO:0000313" key="4">
    <source>
        <dbReference type="EMBL" id="OOQ56541.1"/>
    </source>
</evidence>
<proteinExistence type="predicted"/>
<organism evidence="4 5">
    <name type="scientific">Mucilaginibacter pedocola</name>
    <dbReference type="NCBI Taxonomy" id="1792845"/>
    <lineage>
        <taxon>Bacteria</taxon>
        <taxon>Pseudomonadati</taxon>
        <taxon>Bacteroidota</taxon>
        <taxon>Sphingobacteriia</taxon>
        <taxon>Sphingobacteriales</taxon>
        <taxon>Sphingobacteriaceae</taxon>
        <taxon>Mucilaginibacter</taxon>
    </lineage>
</organism>
<dbReference type="OrthoDB" id="7556122at2"/>
<dbReference type="GO" id="GO:0006355">
    <property type="term" value="P:regulation of DNA-templated transcription"/>
    <property type="evidence" value="ECO:0007669"/>
    <property type="project" value="InterPro"/>
</dbReference>
<dbReference type="STRING" id="1792845.BC343_19070"/>
<dbReference type="InterPro" id="IPR016032">
    <property type="entry name" value="Sig_transdc_resp-reg_C-effctor"/>
</dbReference>
<feature type="DNA-binding region" description="OmpR/PhoB-type" evidence="2">
    <location>
        <begin position="203"/>
        <end position="300"/>
    </location>
</feature>
<evidence type="ECO:0000259" key="3">
    <source>
        <dbReference type="PROSITE" id="PS51755"/>
    </source>
</evidence>
<protein>
    <recommendedName>
        <fullName evidence="3">OmpR/PhoB-type domain-containing protein</fullName>
    </recommendedName>
</protein>
<feature type="domain" description="OmpR/PhoB-type" evidence="3">
    <location>
        <begin position="203"/>
        <end position="300"/>
    </location>
</feature>
<accession>A0A1S9P6H0</accession>
<dbReference type="GO" id="GO:0003677">
    <property type="term" value="F:DNA binding"/>
    <property type="evidence" value="ECO:0007669"/>
    <property type="project" value="UniProtKB-UniRule"/>
</dbReference>
<evidence type="ECO:0000256" key="2">
    <source>
        <dbReference type="PROSITE-ProRule" id="PRU01091"/>
    </source>
</evidence>
<dbReference type="InterPro" id="IPR036388">
    <property type="entry name" value="WH-like_DNA-bd_sf"/>
</dbReference>
<dbReference type="Pfam" id="PF00486">
    <property type="entry name" value="Trans_reg_C"/>
    <property type="match status" value="1"/>
</dbReference>